<evidence type="ECO:0000256" key="5">
    <source>
        <dbReference type="ARBA" id="ARBA00023163"/>
    </source>
</evidence>
<dbReference type="InterPro" id="IPR029016">
    <property type="entry name" value="GAF-like_dom_sf"/>
</dbReference>
<dbReference type="Pfam" id="PF25601">
    <property type="entry name" value="AAA_lid_14"/>
    <property type="match status" value="1"/>
</dbReference>
<dbReference type="SUPFAM" id="SSF52540">
    <property type="entry name" value="P-loop containing nucleoside triphosphate hydrolases"/>
    <property type="match status" value="1"/>
</dbReference>
<dbReference type="PROSITE" id="PS00688">
    <property type="entry name" value="SIGMA54_INTERACT_3"/>
    <property type="match status" value="1"/>
</dbReference>
<dbReference type="CDD" id="cd00009">
    <property type="entry name" value="AAA"/>
    <property type="match status" value="1"/>
</dbReference>
<keyword evidence="4" id="KW-0238">DNA-binding</keyword>
<sequence length="709" mass="77758">MADHHGHTSRIHPPCATVLPIACCQQSSRALEFAKEEINAMTGTSDGQRFSEPGKDADVMAAWERFLNGSGQAGDALRSLVEGSWQRCRDHNVDPDKRSAPPPLTESRLESLRNTHDELLRASAPIMACARDFLAETGTVMALADVNCTILSMEGDTRTLGAAENIHLLPGVAWSERICGTNAIGTALAVGEPVQIHSAEHYCAGIKRWTCSAMVIRHPIDGETLGVVDVSGLSETYNRQSLALVVTTANRIESRLTMRETELRLRLLEAALPNLSSTTDSVVLFDRRGYPIKANGNAQAVLASLDADLDLSRPRRIPALALDNSLTQLPPWMRAEWLAPVSERGERIGTLLILPLPALVHRRSKPDREEIERPPGGFEHIITVDPGLKTVLRKARQLASSRVPVLLLGETGVGKEEFAQGIHRASPFSAGPFVPLNCGGLSRELLASELFGYVDGAFTGARRGGLIGKIEAANGGTLFLDEIGEMPMDLQPHLLRVLEHGEIYRLGENAPRKTDFRLVAATNRDLRQEVAAGRFRMDLYYRVAVTSIRIPALRDRQGDVEQLVQHFLAHFAERHRKPLPVIDHAVLERLTAYTWPGNVRELRNVVESMLLVCEGPRLSLDCLPAELEADTPTTPDTHPASVTPLHAVQRISEVEAELIRRTIAATGGNLTLTASKLAIAKSTLYQKLRDYDLHDEVSAQRSLKLSGQR</sequence>
<reference evidence="7" key="1">
    <citation type="journal article" date="2006" name="J. Bacteriol.">
        <title>Class 1 integrons potentially predating the association with tn402-like transposition genes are present in a sediment microbial community.</title>
        <authorList>
            <person name="Stokes H.W."/>
            <person name="Nesbo C.L."/>
            <person name="Holley M."/>
            <person name="Bahl M.I."/>
            <person name="Gillings M.R."/>
            <person name="Boucher Y."/>
        </authorList>
    </citation>
    <scope>NUCLEOTIDE SEQUENCE</scope>
    <source>
        <strain evidence="7">MUL2G9</strain>
    </source>
</reference>
<dbReference type="PANTHER" id="PTHR32071">
    <property type="entry name" value="TRANSCRIPTIONAL REGULATORY PROTEIN"/>
    <property type="match status" value="1"/>
</dbReference>
<dbReference type="InterPro" id="IPR009057">
    <property type="entry name" value="Homeodomain-like_sf"/>
</dbReference>
<dbReference type="InterPro" id="IPR025943">
    <property type="entry name" value="Sigma_54_int_dom_ATP-bd_2"/>
</dbReference>
<dbReference type="AlphaFoldDB" id="Q1KY55"/>
<keyword evidence="2" id="KW-0067">ATP-binding</keyword>
<accession>Q1KY55</accession>
<evidence type="ECO:0000259" key="6">
    <source>
        <dbReference type="PROSITE" id="PS50045"/>
    </source>
</evidence>
<name>Q1KY55_9RHOO</name>
<dbReference type="Gene3D" id="1.10.8.60">
    <property type="match status" value="1"/>
</dbReference>
<organism evidence="7">
    <name type="scientific">Parazoarcus communis</name>
    <dbReference type="NCBI Taxonomy" id="41977"/>
    <lineage>
        <taxon>Bacteria</taxon>
        <taxon>Pseudomonadati</taxon>
        <taxon>Pseudomonadota</taxon>
        <taxon>Betaproteobacteria</taxon>
        <taxon>Rhodocyclales</taxon>
        <taxon>Zoogloeaceae</taxon>
        <taxon>Parazoarcus</taxon>
    </lineage>
</organism>
<keyword evidence="3" id="KW-0805">Transcription regulation</keyword>
<evidence type="ECO:0000313" key="7">
    <source>
        <dbReference type="EMBL" id="ABE73729.1"/>
    </source>
</evidence>
<dbReference type="FunFam" id="3.40.50.300:FF:000006">
    <property type="entry name" value="DNA-binding transcriptional regulator NtrC"/>
    <property type="match status" value="1"/>
</dbReference>
<keyword evidence="5" id="KW-0804">Transcription</keyword>
<dbReference type="PANTHER" id="PTHR32071:SF81">
    <property type="entry name" value="PROPIONATE CATABOLISM OPERON REGULATORY PROTEIN"/>
    <property type="match status" value="1"/>
</dbReference>
<dbReference type="SMART" id="SM00382">
    <property type="entry name" value="AAA"/>
    <property type="match status" value="1"/>
</dbReference>
<dbReference type="InterPro" id="IPR025944">
    <property type="entry name" value="Sigma_54_int_dom_CS"/>
</dbReference>
<dbReference type="Pfam" id="PF02954">
    <property type="entry name" value="HTH_8"/>
    <property type="match status" value="1"/>
</dbReference>
<dbReference type="PRINTS" id="PR01590">
    <property type="entry name" value="HTHFIS"/>
</dbReference>
<evidence type="ECO:0000256" key="3">
    <source>
        <dbReference type="ARBA" id="ARBA00023015"/>
    </source>
</evidence>
<proteinExistence type="predicted"/>
<dbReference type="InterPro" id="IPR003018">
    <property type="entry name" value="GAF"/>
</dbReference>
<dbReference type="Pfam" id="PF00158">
    <property type="entry name" value="Sigma54_activat"/>
    <property type="match status" value="1"/>
</dbReference>
<dbReference type="PROSITE" id="PS00676">
    <property type="entry name" value="SIGMA54_INTERACT_2"/>
    <property type="match status" value="1"/>
</dbReference>
<dbReference type="GO" id="GO:0005524">
    <property type="term" value="F:ATP binding"/>
    <property type="evidence" value="ECO:0007669"/>
    <property type="project" value="UniProtKB-KW"/>
</dbReference>
<dbReference type="InterPro" id="IPR002197">
    <property type="entry name" value="HTH_Fis"/>
</dbReference>
<dbReference type="EMBL" id="DQ372711">
    <property type="protein sequence ID" value="ABE73729.1"/>
    <property type="molecule type" value="Genomic_DNA"/>
</dbReference>
<dbReference type="InterPro" id="IPR025662">
    <property type="entry name" value="Sigma_54_int_dom_ATP-bd_1"/>
</dbReference>
<protein>
    <submittedName>
        <fullName evidence="7">Sigma-54 dependent transcriptional activator</fullName>
    </submittedName>
</protein>
<dbReference type="Gene3D" id="3.30.450.40">
    <property type="match status" value="1"/>
</dbReference>
<evidence type="ECO:0000256" key="2">
    <source>
        <dbReference type="ARBA" id="ARBA00022840"/>
    </source>
</evidence>
<dbReference type="GO" id="GO:0043565">
    <property type="term" value="F:sequence-specific DNA binding"/>
    <property type="evidence" value="ECO:0007669"/>
    <property type="project" value="InterPro"/>
</dbReference>
<dbReference type="Gene3D" id="1.10.10.60">
    <property type="entry name" value="Homeodomain-like"/>
    <property type="match status" value="1"/>
</dbReference>
<dbReference type="PROSITE" id="PS50045">
    <property type="entry name" value="SIGMA54_INTERACT_4"/>
    <property type="match status" value="1"/>
</dbReference>
<keyword evidence="1" id="KW-0547">Nucleotide-binding</keyword>
<dbReference type="InterPro" id="IPR027417">
    <property type="entry name" value="P-loop_NTPase"/>
</dbReference>
<dbReference type="InterPro" id="IPR002078">
    <property type="entry name" value="Sigma_54_int"/>
</dbReference>
<dbReference type="GO" id="GO:0006355">
    <property type="term" value="P:regulation of DNA-templated transcription"/>
    <property type="evidence" value="ECO:0007669"/>
    <property type="project" value="InterPro"/>
</dbReference>
<evidence type="ECO:0000256" key="4">
    <source>
        <dbReference type="ARBA" id="ARBA00023125"/>
    </source>
</evidence>
<feature type="domain" description="Sigma-54 factor interaction" evidence="6">
    <location>
        <begin position="381"/>
        <end position="611"/>
    </location>
</feature>
<dbReference type="InterPro" id="IPR058031">
    <property type="entry name" value="AAA_lid_NorR"/>
</dbReference>
<dbReference type="Gene3D" id="3.40.50.300">
    <property type="entry name" value="P-loop containing nucleotide triphosphate hydrolases"/>
    <property type="match status" value="1"/>
</dbReference>
<dbReference type="PROSITE" id="PS00675">
    <property type="entry name" value="SIGMA54_INTERACT_1"/>
    <property type="match status" value="1"/>
</dbReference>
<evidence type="ECO:0000256" key="1">
    <source>
        <dbReference type="ARBA" id="ARBA00022741"/>
    </source>
</evidence>
<dbReference type="SUPFAM" id="SSF46689">
    <property type="entry name" value="Homeodomain-like"/>
    <property type="match status" value="1"/>
</dbReference>
<dbReference type="InterPro" id="IPR003593">
    <property type="entry name" value="AAA+_ATPase"/>
</dbReference>
<dbReference type="Pfam" id="PF01590">
    <property type="entry name" value="GAF"/>
    <property type="match status" value="1"/>
</dbReference>